<dbReference type="AlphaFoldDB" id="A0A7Y9FR93"/>
<evidence type="ECO:0000313" key="3">
    <source>
        <dbReference type="Proteomes" id="UP000517753"/>
    </source>
</evidence>
<dbReference type="Proteomes" id="UP000517753">
    <property type="component" value="Unassembled WGS sequence"/>
</dbReference>
<gene>
    <name evidence="2" type="ORF">HD841_003794</name>
</gene>
<feature type="transmembrane region" description="Helical" evidence="1">
    <location>
        <begin position="6"/>
        <end position="31"/>
    </location>
</feature>
<accession>A0A7Y9FR93</accession>
<keyword evidence="3" id="KW-1185">Reference proteome</keyword>
<evidence type="ECO:0000313" key="2">
    <source>
        <dbReference type="EMBL" id="NYD91974.1"/>
    </source>
</evidence>
<organism evidence="2 3">
    <name type="scientific">Sphingomonas melonis</name>
    <dbReference type="NCBI Taxonomy" id="152682"/>
    <lineage>
        <taxon>Bacteria</taxon>
        <taxon>Pseudomonadati</taxon>
        <taxon>Pseudomonadota</taxon>
        <taxon>Alphaproteobacteria</taxon>
        <taxon>Sphingomonadales</taxon>
        <taxon>Sphingomonadaceae</taxon>
        <taxon>Sphingomonas</taxon>
    </lineage>
</organism>
<dbReference type="EMBL" id="JACCBY010000008">
    <property type="protein sequence ID" value="NYD91974.1"/>
    <property type="molecule type" value="Genomic_DNA"/>
</dbReference>
<sequence length="37" mass="3827">MKGHVMEIAGVIVGVPVLIVLGAVDMIATLVRRSPIA</sequence>
<name>A0A7Y9FR93_9SPHN</name>
<comment type="caution">
    <text evidence="2">The sequence shown here is derived from an EMBL/GenBank/DDBJ whole genome shotgun (WGS) entry which is preliminary data.</text>
</comment>
<evidence type="ECO:0000256" key="1">
    <source>
        <dbReference type="SAM" id="Phobius"/>
    </source>
</evidence>
<keyword evidence="1" id="KW-0472">Membrane</keyword>
<protein>
    <submittedName>
        <fullName evidence="2">Uncharacterized protein</fullName>
    </submittedName>
</protein>
<proteinExistence type="predicted"/>
<keyword evidence="1" id="KW-1133">Transmembrane helix</keyword>
<keyword evidence="1" id="KW-0812">Transmembrane</keyword>
<reference evidence="2 3" key="1">
    <citation type="submission" date="2020-08" db="EMBL/GenBank/DDBJ databases">
        <title>The Agave Microbiome: Exploring the role of microbial communities in plant adaptations to desert environments.</title>
        <authorList>
            <person name="Partida-Martinez L.P."/>
        </authorList>
    </citation>
    <scope>NUCLEOTIDE SEQUENCE [LARGE SCALE GENOMIC DNA]</scope>
    <source>
        <strain evidence="2 3">AS2.3</strain>
    </source>
</reference>